<name>A0A381F4Q4_CAMUP</name>
<dbReference type="RefSeq" id="WP_115631389.1">
    <property type="nucleotide sequence ID" value="NZ_JANKIR010000029.1"/>
</dbReference>
<dbReference type="AlphaFoldDB" id="A0A381F4Q4"/>
<sequence>MIYTTTHIDGQVTSKELEKYIINEKGFYYNDCYANFEINDLNINIRVSDFNPLTDQDEVPTFLSCLKNYTLGTKTLPNKDGKEIDVIYECDYNYEVEAWLERNGYFYKKVYGYSHGGLSLALEGYASEQFSCPFDSGVAGYLVMRKEELRRIRGVKRLTPKVLESEIKLYKDLIDSLNNYLDGTQLEVRIEGNEIYDSCFVNSLEEICDFITPIINQKIV</sequence>
<gene>
    <name evidence="1" type="ORF">NCTC12264_01940</name>
</gene>
<evidence type="ECO:0000313" key="2">
    <source>
        <dbReference type="Proteomes" id="UP000254161"/>
    </source>
</evidence>
<proteinExistence type="predicted"/>
<protein>
    <submittedName>
        <fullName evidence="1">Uncharacterized protein</fullName>
    </submittedName>
</protein>
<dbReference type="EMBL" id="UFUZ01000002">
    <property type="protein sequence ID" value="SUX41122.1"/>
    <property type="molecule type" value="Genomic_DNA"/>
</dbReference>
<evidence type="ECO:0000313" key="1">
    <source>
        <dbReference type="EMBL" id="SUX41122.1"/>
    </source>
</evidence>
<organism evidence="1 2">
    <name type="scientific">Campylobacter upsaliensis</name>
    <dbReference type="NCBI Taxonomy" id="28080"/>
    <lineage>
        <taxon>Bacteria</taxon>
        <taxon>Pseudomonadati</taxon>
        <taxon>Campylobacterota</taxon>
        <taxon>Epsilonproteobacteria</taxon>
        <taxon>Campylobacterales</taxon>
        <taxon>Campylobacteraceae</taxon>
        <taxon>Campylobacter</taxon>
    </lineage>
</organism>
<accession>A0A381F4Q4</accession>
<reference evidence="1 2" key="1">
    <citation type="submission" date="2018-06" db="EMBL/GenBank/DDBJ databases">
        <authorList>
            <consortium name="Pathogen Informatics"/>
            <person name="Doyle S."/>
        </authorList>
    </citation>
    <scope>NUCLEOTIDE SEQUENCE [LARGE SCALE GENOMIC DNA]</scope>
    <source>
        <strain evidence="1 2">NCTC12264</strain>
    </source>
</reference>
<dbReference type="Proteomes" id="UP000254161">
    <property type="component" value="Unassembled WGS sequence"/>
</dbReference>